<proteinExistence type="inferred from homology"/>
<evidence type="ECO:0000256" key="4">
    <source>
        <dbReference type="ARBA" id="ARBA00023012"/>
    </source>
</evidence>
<evidence type="ECO:0000256" key="12">
    <source>
        <dbReference type="ARBA" id="ARBA00070291"/>
    </source>
</evidence>
<evidence type="ECO:0000256" key="11">
    <source>
        <dbReference type="ARBA" id="ARBA00061465"/>
    </source>
</evidence>
<dbReference type="InterPro" id="IPR011006">
    <property type="entry name" value="CheY-like_superfamily"/>
</dbReference>
<dbReference type="Gene3D" id="1.10.10.10">
    <property type="entry name" value="Winged helix-like DNA-binding domain superfamily/Winged helix DNA-binding domain"/>
    <property type="match status" value="1"/>
</dbReference>
<evidence type="ECO:0000256" key="7">
    <source>
        <dbReference type="ARBA" id="ARBA00023125"/>
    </source>
</evidence>
<keyword evidence="6 14" id="KW-0175">Coiled coil</keyword>
<evidence type="ECO:0000259" key="16">
    <source>
        <dbReference type="PROSITE" id="PS50110"/>
    </source>
</evidence>
<comment type="function">
    <text evidence="10">Transcription factor that is part of a SLN1-YPD1-SKN7 two-component regulatory system, which controls gene expression in response to changes in the osmolarity of the extracellular environment. Under low osmotic conditions, phosphorylated and activated by the phosphorelay intermediate protein YPD1. Also activated in response to oxidative stress, independent on the two-component regulatory system. Regulates heat shock genes in response to oxidative stress and genes involved in cell wall integrity in response to osmotic changes.</text>
</comment>
<keyword evidence="5" id="KW-0805">Transcription regulation</keyword>
<comment type="similarity">
    <text evidence="11">Belongs to the SKN7 family.</text>
</comment>
<dbReference type="GO" id="GO:0043565">
    <property type="term" value="F:sequence-specific DNA binding"/>
    <property type="evidence" value="ECO:0007669"/>
    <property type="project" value="InterPro"/>
</dbReference>
<dbReference type="InterPro" id="IPR000232">
    <property type="entry name" value="HSF_DNA-bd"/>
</dbReference>
<dbReference type="Proteomes" id="UP000011777">
    <property type="component" value="Unassembled WGS sequence"/>
</dbReference>
<feature type="region of interest" description="Disordered" evidence="15">
    <location>
        <begin position="238"/>
        <end position="273"/>
    </location>
</feature>
<feature type="compositionally biased region" description="Polar residues" evidence="15">
    <location>
        <begin position="408"/>
        <end position="431"/>
    </location>
</feature>
<evidence type="ECO:0000256" key="14">
    <source>
        <dbReference type="SAM" id="Coils"/>
    </source>
</evidence>
<keyword evidence="4" id="KW-0902">Two-component regulatory system</keyword>
<feature type="compositionally biased region" description="Polar residues" evidence="15">
    <location>
        <begin position="256"/>
        <end position="272"/>
    </location>
</feature>
<dbReference type="eggNOG" id="KOG0627">
    <property type="taxonomic scope" value="Eukaryota"/>
</dbReference>
<dbReference type="InterPro" id="IPR036390">
    <property type="entry name" value="WH_DNA-bd_sf"/>
</dbReference>
<feature type="compositionally biased region" description="Low complexity" evidence="15">
    <location>
        <begin position="138"/>
        <end position="152"/>
    </location>
</feature>
<keyword evidence="18" id="KW-1185">Reference proteome</keyword>
<dbReference type="PROSITE" id="PS50110">
    <property type="entry name" value="RESPONSE_REGULATORY"/>
    <property type="match status" value="1"/>
</dbReference>
<dbReference type="HOGENOM" id="CLU_008776_3_1_1"/>
<dbReference type="InterPro" id="IPR036388">
    <property type="entry name" value="WH-like_DNA-bd_sf"/>
</dbReference>
<evidence type="ECO:0000256" key="1">
    <source>
        <dbReference type="ARBA" id="ARBA00004123"/>
    </source>
</evidence>
<evidence type="ECO:0000313" key="18">
    <source>
        <dbReference type="Proteomes" id="UP000011777"/>
    </source>
</evidence>
<feature type="non-terminal residue" evidence="17">
    <location>
        <position position="1"/>
    </location>
</feature>
<dbReference type="GO" id="GO:0005634">
    <property type="term" value="C:nucleus"/>
    <property type="evidence" value="ECO:0007669"/>
    <property type="project" value="UniProtKB-SubCell"/>
</dbReference>
<sequence>MSSLQQPIPPNSTLVTTASSNQSGSNDFVKKLFLMLQEDSYKDTVRWTTNGDSFVVINTNEFTKEILPRHFKHSNFASFVRQLNKYDFHKVKISNEAKASYPYGEDAWEFKHPDFRINDIEALENIKRKGPTGKKAVTAGGASTSSAKTESSNNGLQVSCGHNYSQLTSTTNHLKDQVTMLRKENQSLHQEINVLERKYKTVVENIVAINSFNERYHRSMNILVNSILQSGVKIPPLDFPPPSQLGPDSNLPLGSMSDTTLPSISQHLQSPLSHHPQLINRSIRPITSPVGGLKPQPQPQPQGMPVAQQPSPLAQNTPVPPSNLPIPLTNAIPGTATGPIPMSVQVPDGTPLPQHLAHATPQQQQQQQSQIQKPGAPGQISQPGSVAPLQQQQQQTSAPQTVGPTGSGVPTISPKSPAIGTSTSASPAQINTTTVPNPKFHVLLVEDDNVCIQLCRKFLVKYGCSVTVVTDGLNAISTVEHTKYDLVLMDIVMPNLDGATATSVIRSFDTKTPIIAMTGNIGDNDLVTYLQNGMSDILAKPFTKDDLYAILSKHLLDPKDVKQEDDPMVKKQRLN</sequence>
<feature type="compositionally biased region" description="Low complexity" evidence="15">
    <location>
        <begin position="382"/>
        <end position="403"/>
    </location>
</feature>
<evidence type="ECO:0000313" key="17">
    <source>
        <dbReference type="EMBL" id="EMG45410.1"/>
    </source>
</evidence>
<evidence type="ECO:0000256" key="9">
    <source>
        <dbReference type="ARBA" id="ARBA00023242"/>
    </source>
</evidence>
<dbReference type="OMA" id="TNVDPGW"/>
<dbReference type="CDD" id="cd17546">
    <property type="entry name" value="REC_hyHK_CKI1_RcsC-like"/>
    <property type="match status" value="1"/>
</dbReference>
<evidence type="ECO:0000256" key="13">
    <source>
        <dbReference type="PROSITE-ProRule" id="PRU00169"/>
    </source>
</evidence>
<dbReference type="SUPFAM" id="SSF46785">
    <property type="entry name" value="Winged helix' DNA-binding domain"/>
    <property type="match status" value="1"/>
</dbReference>
<evidence type="ECO:0000256" key="6">
    <source>
        <dbReference type="ARBA" id="ARBA00023054"/>
    </source>
</evidence>
<dbReference type="FunFam" id="3.40.50.2300:FF:000439">
    <property type="entry name" value="Transcription factor SKN7"/>
    <property type="match status" value="1"/>
</dbReference>
<dbReference type="Pfam" id="PF00072">
    <property type="entry name" value="Response_reg"/>
    <property type="match status" value="1"/>
</dbReference>
<keyword evidence="3 13" id="KW-0597">Phosphoprotein</keyword>
<dbReference type="GO" id="GO:0034599">
    <property type="term" value="P:cellular response to oxidative stress"/>
    <property type="evidence" value="ECO:0007669"/>
    <property type="project" value="UniProtKB-ARBA"/>
</dbReference>
<evidence type="ECO:0000256" key="5">
    <source>
        <dbReference type="ARBA" id="ARBA00023015"/>
    </source>
</evidence>
<dbReference type="SMART" id="SM00448">
    <property type="entry name" value="REC"/>
    <property type="match status" value="1"/>
</dbReference>
<feature type="region of interest" description="Disordered" evidence="15">
    <location>
        <begin position="285"/>
        <end position="431"/>
    </location>
</feature>
<comment type="caution">
    <text evidence="17">The sequence shown here is derived from an EMBL/GenBank/DDBJ whole genome shotgun (WGS) entry which is preliminary data.</text>
</comment>
<dbReference type="OrthoDB" id="424572at2759"/>
<dbReference type="PANTHER" id="PTHR45339">
    <property type="entry name" value="HYBRID SIGNAL TRANSDUCTION HISTIDINE KINASE J"/>
    <property type="match status" value="1"/>
</dbReference>
<evidence type="ECO:0000256" key="3">
    <source>
        <dbReference type="ARBA" id="ARBA00022553"/>
    </source>
</evidence>
<dbReference type="GO" id="GO:0000156">
    <property type="term" value="F:phosphorelay response regulator activity"/>
    <property type="evidence" value="ECO:0007669"/>
    <property type="project" value="InterPro"/>
</dbReference>
<keyword evidence="9" id="KW-0539">Nucleus</keyword>
<gene>
    <name evidence="17" type="ORF">G210_4406</name>
</gene>
<dbReference type="STRING" id="1245528.M3JRJ6"/>
<feature type="region of interest" description="Disordered" evidence="15">
    <location>
        <begin position="1"/>
        <end position="22"/>
    </location>
</feature>
<dbReference type="InterPro" id="IPR001789">
    <property type="entry name" value="Sig_transdc_resp-reg_receiver"/>
</dbReference>
<feature type="modified residue" description="4-aspartylphosphate" evidence="13">
    <location>
        <position position="490"/>
    </location>
</feature>
<evidence type="ECO:0000256" key="2">
    <source>
        <dbReference type="ARBA" id="ARBA00011233"/>
    </source>
</evidence>
<dbReference type="PROSITE" id="PS00434">
    <property type="entry name" value="HSF_DOMAIN"/>
    <property type="match status" value="1"/>
</dbReference>
<keyword evidence="8" id="KW-0804">Transcription</keyword>
<comment type="subcellular location">
    <subcellularLocation>
        <location evidence="1">Nucleus</location>
    </subcellularLocation>
</comment>
<feature type="compositionally biased region" description="Low complexity" evidence="15">
    <location>
        <begin position="362"/>
        <end position="372"/>
    </location>
</feature>
<keyword evidence="7" id="KW-0238">DNA-binding</keyword>
<organism evidence="17 18">
    <name type="scientific">Candida maltosa (strain Xu316)</name>
    <name type="common">Yeast</name>
    <dbReference type="NCBI Taxonomy" id="1245528"/>
    <lineage>
        <taxon>Eukaryota</taxon>
        <taxon>Fungi</taxon>
        <taxon>Dikarya</taxon>
        <taxon>Ascomycota</taxon>
        <taxon>Saccharomycotina</taxon>
        <taxon>Pichiomycetes</taxon>
        <taxon>Debaryomycetaceae</taxon>
        <taxon>Candida/Lodderomyces clade</taxon>
        <taxon>Candida</taxon>
    </lineage>
</organism>
<feature type="region of interest" description="Disordered" evidence="15">
    <location>
        <begin position="131"/>
        <end position="155"/>
    </location>
</feature>
<dbReference type="Gene3D" id="3.40.50.2300">
    <property type="match status" value="1"/>
</dbReference>
<dbReference type="InterPro" id="IPR014402">
    <property type="entry name" value="Sig_transdc_resp-reg_Skn7"/>
</dbReference>
<dbReference type="PIRSF" id="PIRSF002595">
    <property type="entry name" value="RR_SKN7"/>
    <property type="match status" value="1"/>
</dbReference>
<protein>
    <recommendedName>
        <fullName evidence="12">Transcription factor SKN7</fullName>
    </recommendedName>
</protein>
<dbReference type="PRINTS" id="PR00056">
    <property type="entry name" value="HSFDOMAIN"/>
</dbReference>
<dbReference type="GO" id="GO:0003700">
    <property type="term" value="F:DNA-binding transcription factor activity"/>
    <property type="evidence" value="ECO:0007669"/>
    <property type="project" value="InterPro"/>
</dbReference>
<reference evidence="17 18" key="1">
    <citation type="submission" date="2013-02" db="EMBL/GenBank/DDBJ databases">
        <title>Genome sequence of Candida maltosa Xu316, a potential industrial strain for xylitol and ethanol production.</title>
        <authorList>
            <person name="Yu J."/>
            <person name="Wang Q."/>
            <person name="Geng X."/>
            <person name="Bao W."/>
            <person name="He P."/>
            <person name="Cai J."/>
        </authorList>
    </citation>
    <scope>NUCLEOTIDE SEQUENCE [LARGE SCALE GENOMIC DNA]</scope>
    <source>
        <strain evidence="18">Xu316</strain>
    </source>
</reference>
<dbReference type="SUPFAM" id="SSF52172">
    <property type="entry name" value="CheY-like"/>
    <property type="match status" value="1"/>
</dbReference>
<dbReference type="EMBL" id="AOGT01002484">
    <property type="protein sequence ID" value="EMG45410.1"/>
    <property type="molecule type" value="Genomic_DNA"/>
</dbReference>
<evidence type="ECO:0000256" key="8">
    <source>
        <dbReference type="ARBA" id="ARBA00023163"/>
    </source>
</evidence>
<dbReference type="FunFam" id="1.10.10.10:FF:000380">
    <property type="entry name" value="Transcription factor SKN7"/>
    <property type="match status" value="1"/>
</dbReference>
<name>M3JRJ6_CANMX</name>
<evidence type="ECO:0000256" key="10">
    <source>
        <dbReference type="ARBA" id="ARBA00057149"/>
    </source>
</evidence>
<dbReference type="eggNOG" id="KOG0519">
    <property type="taxonomic scope" value="Eukaryota"/>
</dbReference>
<dbReference type="GO" id="GO:1900445">
    <property type="term" value="P:positive regulation of filamentous growth of a population of unicellular organisms in response to biotic stimulus"/>
    <property type="evidence" value="ECO:0007669"/>
    <property type="project" value="UniProtKB-ARBA"/>
</dbReference>
<dbReference type="GO" id="GO:0036180">
    <property type="term" value="P:filamentous growth of a population of unicellular organisms in response to biotic stimulus"/>
    <property type="evidence" value="ECO:0007669"/>
    <property type="project" value="UniProtKB-ARBA"/>
</dbReference>
<evidence type="ECO:0000256" key="15">
    <source>
        <dbReference type="SAM" id="MobiDB-lite"/>
    </source>
</evidence>
<comment type="subunit">
    <text evidence="2">Homotrimer.</text>
</comment>
<dbReference type="Pfam" id="PF00447">
    <property type="entry name" value="HSF_DNA-bind"/>
    <property type="match status" value="1"/>
</dbReference>
<feature type="domain" description="Response regulatory" evidence="16">
    <location>
        <begin position="441"/>
        <end position="555"/>
    </location>
</feature>
<dbReference type="AlphaFoldDB" id="M3JRJ6"/>
<accession>M3JRJ6</accession>
<feature type="coiled-coil region" evidence="14">
    <location>
        <begin position="178"/>
        <end position="205"/>
    </location>
</feature>
<dbReference type="PANTHER" id="PTHR45339:SF1">
    <property type="entry name" value="HYBRID SIGNAL TRANSDUCTION HISTIDINE KINASE J"/>
    <property type="match status" value="1"/>
</dbReference>
<dbReference type="SMART" id="SM00415">
    <property type="entry name" value="HSF"/>
    <property type="match status" value="1"/>
</dbReference>